<organism evidence="1">
    <name type="scientific">Rhizophora mucronata</name>
    <name type="common">Asiatic mangrove</name>
    <dbReference type="NCBI Taxonomy" id="61149"/>
    <lineage>
        <taxon>Eukaryota</taxon>
        <taxon>Viridiplantae</taxon>
        <taxon>Streptophyta</taxon>
        <taxon>Embryophyta</taxon>
        <taxon>Tracheophyta</taxon>
        <taxon>Spermatophyta</taxon>
        <taxon>Magnoliopsida</taxon>
        <taxon>eudicotyledons</taxon>
        <taxon>Gunneridae</taxon>
        <taxon>Pentapetalae</taxon>
        <taxon>rosids</taxon>
        <taxon>fabids</taxon>
        <taxon>Malpighiales</taxon>
        <taxon>Rhizophoraceae</taxon>
        <taxon>Rhizophora</taxon>
    </lineage>
</organism>
<sequence length="74" mass="8552">MWLNSKKLVNSGLTNEWFLPTPTLMLERGRNLVAYEMQSDHIWISKPVHLESLDGIVTLAIRNGIKAFRPLPHR</sequence>
<name>A0A2P2QTK2_RHIMU</name>
<proteinExistence type="predicted"/>
<accession>A0A2P2QTK2</accession>
<protein>
    <submittedName>
        <fullName evidence="1">Uncharacterized protein</fullName>
    </submittedName>
</protein>
<reference evidence="1" key="1">
    <citation type="submission" date="2018-02" db="EMBL/GenBank/DDBJ databases">
        <title>Rhizophora mucronata_Transcriptome.</title>
        <authorList>
            <person name="Meera S.P."/>
            <person name="Sreeshan A."/>
            <person name="Augustine A."/>
        </authorList>
    </citation>
    <scope>NUCLEOTIDE SEQUENCE</scope>
    <source>
        <tissue evidence="1">Leaf</tissue>
    </source>
</reference>
<dbReference type="EMBL" id="GGEC01089839">
    <property type="protein sequence ID" value="MBX70323.1"/>
    <property type="molecule type" value="Transcribed_RNA"/>
</dbReference>
<dbReference type="AlphaFoldDB" id="A0A2P2QTK2"/>
<evidence type="ECO:0000313" key="1">
    <source>
        <dbReference type="EMBL" id="MBX70323.1"/>
    </source>
</evidence>